<keyword evidence="4" id="KW-0804">Transcription</keyword>
<dbReference type="InterPro" id="IPR013324">
    <property type="entry name" value="RNA_pol_sigma_r3/r4-like"/>
</dbReference>
<evidence type="ECO:0000256" key="3">
    <source>
        <dbReference type="ARBA" id="ARBA00023082"/>
    </source>
</evidence>
<evidence type="ECO:0000313" key="7">
    <source>
        <dbReference type="Proteomes" id="UP000249633"/>
    </source>
</evidence>
<comment type="similarity">
    <text evidence="1">Belongs to the sigma-70 factor family. ECF subfamily.</text>
</comment>
<keyword evidence="2" id="KW-0805">Transcription regulation</keyword>
<sequence>MGDVTQLIEQARGGDRAALDRLFGLLYPELRRIAHRRLAPHERNGLLDTTALVNECYLKFAQREGLKPESRAHFLAYAATVMRSIIVDMARQSLTDRRGGDAAHLPLDSVLVDALVAPAEELMDIDAALRHLAQVDARLVQVVEMRFFGGMKDEEIAEALGLSARTVQRDWEKARLLLAHALRE</sequence>
<evidence type="ECO:0000256" key="1">
    <source>
        <dbReference type="ARBA" id="ARBA00010641"/>
    </source>
</evidence>
<feature type="domain" description="RNA polymerase sigma-70 ECF-like HTH" evidence="5">
    <location>
        <begin position="1"/>
        <end position="183"/>
    </location>
</feature>
<name>A0A2W5DJE0_9BURK</name>
<dbReference type="AlphaFoldDB" id="A0A2W5DJE0"/>
<dbReference type="Gene3D" id="1.10.10.10">
    <property type="entry name" value="Winged helix-like DNA-binding domain superfamily/Winged helix DNA-binding domain"/>
    <property type="match status" value="1"/>
</dbReference>
<dbReference type="NCBIfam" id="TIGR02999">
    <property type="entry name" value="Sig-70_X6"/>
    <property type="match status" value="1"/>
</dbReference>
<proteinExistence type="inferred from homology"/>
<dbReference type="InterPro" id="IPR036388">
    <property type="entry name" value="WH-like_DNA-bd_sf"/>
</dbReference>
<dbReference type="InterPro" id="IPR014284">
    <property type="entry name" value="RNA_pol_sigma-70_dom"/>
</dbReference>
<dbReference type="PANTHER" id="PTHR43133:SF39">
    <property type="entry name" value="SIMILAR TO RNA POLYMERASE SIGMA-E FACTOR"/>
    <property type="match status" value="1"/>
</dbReference>
<dbReference type="Proteomes" id="UP000249633">
    <property type="component" value="Unassembled WGS sequence"/>
</dbReference>
<evidence type="ECO:0000256" key="4">
    <source>
        <dbReference type="ARBA" id="ARBA00023163"/>
    </source>
</evidence>
<gene>
    <name evidence="6" type="ORF">DI603_11180</name>
</gene>
<dbReference type="EMBL" id="QFOD01000009">
    <property type="protein sequence ID" value="PZP32015.1"/>
    <property type="molecule type" value="Genomic_DNA"/>
</dbReference>
<evidence type="ECO:0000259" key="5">
    <source>
        <dbReference type="Pfam" id="PF07638"/>
    </source>
</evidence>
<reference evidence="6 7" key="1">
    <citation type="submission" date="2017-08" db="EMBL/GenBank/DDBJ databases">
        <title>Infants hospitalized years apart are colonized by the same room-sourced microbial strains.</title>
        <authorList>
            <person name="Brooks B."/>
            <person name="Olm M.R."/>
            <person name="Firek B.A."/>
            <person name="Baker R."/>
            <person name="Thomas B.C."/>
            <person name="Morowitz M.J."/>
            <person name="Banfield J.F."/>
        </authorList>
    </citation>
    <scope>NUCLEOTIDE SEQUENCE [LARGE SCALE GENOMIC DNA]</scope>
    <source>
        <strain evidence="6">S2_012_000_R2_81</strain>
    </source>
</reference>
<dbReference type="GO" id="GO:0006352">
    <property type="term" value="P:DNA-templated transcription initiation"/>
    <property type="evidence" value="ECO:0007669"/>
    <property type="project" value="InterPro"/>
</dbReference>
<dbReference type="Pfam" id="PF07638">
    <property type="entry name" value="Sigma70_ECF"/>
    <property type="match status" value="1"/>
</dbReference>
<dbReference type="SUPFAM" id="SSF88659">
    <property type="entry name" value="Sigma3 and sigma4 domains of RNA polymerase sigma factors"/>
    <property type="match status" value="1"/>
</dbReference>
<organism evidence="6 7">
    <name type="scientific">Roseateles depolymerans</name>
    <dbReference type="NCBI Taxonomy" id="76731"/>
    <lineage>
        <taxon>Bacteria</taxon>
        <taxon>Pseudomonadati</taxon>
        <taxon>Pseudomonadota</taxon>
        <taxon>Betaproteobacteria</taxon>
        <taxon>Burkholderiales</taxon>
        <taxon>Sphaerotilaceae</taxon>
        <taxon>Roseateles</taxon>
    </lineage>
</organism>
<accession>A0A2W5DJE0</accession>
<comment type="caution">
    <text evidence="6">The sequence shown here is derived from an EMBL/GenBank/DDBJ whole genome shotgun (WGS) entry which is preliminary data.</text>
</comment>
<dbReference type="InterPro" id="IPR011517">
    <property type="entry name" value="RNA_pol_sigma70_ECF-like"/>
</dbReference>
<dbReference type="InterPro" id="IPR013325">
    <property type="entry name" value="RNA_pol_sigma_r2"/>
</dbReference>
<dbReference type="InterPro" id="IPR053812">
    <property type="entry name" value="HTH_Sigma70_ECF-like"/>
</dbReference>
<dbReference type="SUPFAM" id="SSF88946">
    <property type="entry name" value="Sigma2 domain of RNA polymerase sigma factors"/>
    <property type="match status" value="1"/>
</dbReference>
<evidence type="ECO:0000256" key="2">
    <source>
        <dbReference type="ARBA" id="ARBA00023015"/>
    </source>
</evidence>
<protein>
    <recommendedName>
        <fullName evidence="5">RNA polymerase sigma-70 ECF-like HTH domain-containing protein</fullName>
    </recommendedName>
</protein>
<dbReference type="NCBIfam" id="TIGR02937">
    <property type="entry name" value="sigma70-ECF"/>
    <property type="match status" value="1"/>
</dbReference>
<dbReference type="PANTHER" id="PTHR43133">
    <property type="entry name" value="RNA POLYMERASE ECF-TYPE SIGMA FACTO"/>
    <property type="match status" value="1"/>
</dbReference>
<evidence type="ECO:0000313" key="6">
    <source>
        <dbReference type="EMBL" id="PZP32015.1"/>
    </source>
</evidence>
<dbReference type="Gene3D" id="1.10.1740.10">
    <property type="match status" value="1"/>
</dbReference>
<dbReference type="GO" id="GO:0016987">
    <property type="term" value="F:sigma factor activity"/>
    <property type="evidence" value="ECO:0007669"/>
    <property type="project" value="UniProtKB-KW"/>
</dbReference>
<keyword evidence="3" id="KW-0731">Sigma factor</keyword>
<dbReference type="InterPro" id="IPR039425">
    <property type="entry name" value="RNA_pol_sigma-70-like"/>
</dbReference>